<reference evidence="3" key="1">
    <citation type="submission" date="2016-06" db="UniProtKB">
        <authorList>
            <consortium name="WormBaseParasite"/>
        </authorList>
    </citation>
    <scope>IDENTIFICATION</scope>
</reference>
<name>A0A183JFX9_9TREM</name>
<keyword evidence="2" id="KW-1185">Reference proteome</keyword>
<protein>
    <submittedName>
        <fullName evidence="3">Ovule protein</fullName>
    </submittedName>
</protein>
<evidence type="ECO:0000313" key="1">
    <source>
        <dbReference type="EMBL" id="VDO68698.1"/>
    </source>
</evidence>
<proteinExistence type="predicted"/>
<evidence type="ECO:0000313" key="2">
    <source>
        <dbReference type="Proteomes" id="UP000279833"/>
    </source>
</evidence>
<dbReference type="WBParaSite" id="SCUD_0000159701-mRNA-1">
    <property type="protein sequence ID" value="SCUD_0000159701-mRNA-1"/>
    <property type="gene ID" value="SCUD_0000159701"/>
</dbReference>
<sequence>FQCACINTFSQSSIKFKTPSSFRGESFYFLNKSLV</sequence>
<evidence type="ECO:0000313" key="3">
    <source>
        <dbReference type="WBParaSite" id="SCUD_0000159701-mRNA-1"/>
    </source>
</evidence>
<dbReference type="Proteomes" id="UP000279833">
    <property type="component" value="Unassembled WGS sequence"/>
</dbReference>
<reference evidence="1 2" key="2">
    <citation type="submission" date="2018-11" db="EMBL/GenBank/DDBJ databases">
        <authorList>
            <consortium name="Pathogen Informatics"/>
        </authorList>
    </citation>
    <scope>NUCLEOTIDE SEQUENCE [LARGE SCALE GENOMIC DNA]</scope>
    <source>
        <strain evidence="1">Dakar</strain>
        <strain evidence="2">Dakar, Senegal</strain>
    </source>
</reference>
<dbReference type="EMBL" id="UZAK01001329">
    <property type="protein sequence ID" value="VDO68698.1"/>
    <property type="molecule type" value="Genomic_DNA"/>
</dbReference>
<organism evidence="3">
    <name type="scientific">Schistosoma curassoni</name>
    <dbReference type="NCBI Taxonomy" id="6186"/>
    <lineage>
        <taxon>Eukaryota</taxon>
        <taxon>Metazoa</taxon>
        <taxon>Spiralia</taxon>
        <taxon>Lophotrochozoa</taxon>
        <taxon>Platyhelminthes</taxon>
        <taxon>Trematoda</taxon>
        <taxon>Digenea</taxon>
        <taxon>Strigeidida</taxon>
        <taxon>Schistosomatoidea</taxon>
        <taxon>Schistosomatidae</taxon>
        <taxon>Schistosoma</taxon>
    </lineage>
</organism>
<dbReference type="AlphaFoldDB" id="A0A183JFX9"/>
<accession>A0A183JFX9</accession>
<gene>
    <name evidence="1" type="ORF">SCUD_LOCUS1598</name>
</gene>